<feature type="DNA-binding region" description="H-T-H motif" evidence="4">
    <location>
        <begin position="54"/>
        <end position="73"/>
    </location>
</feature>
<dbReference type="InterPro" id="IPR050109">
    <property type="entry name" value="HTH-type_TetR-like_transc_reg"/>
</dbReference>
<dbReference type="SUPFAM" id="SSF48498">
    <property type="entry name" value="Tetracyclin repressor-like, C-terminal domain"/>
    <property type="match status" value="1"/>
</dbReference>
<dbReference type="SUPFAM" id="SSF46689">
    <property type="entry name" value="Homeodomain-like"/>
    <property type="match status" value="1"/>
</dbReference>
<evidence type="ECO:0000256" key="3">
    <source>
        <dbReference type="ARBA" id="ARBA00023163"/>
    </source>
</evidence>
<evidence type="ECO:0000256" key="1">
    <source>
        <dbReference type="ARBA" id="ARBA00023015"/>
    </source>
</evidence>
<dbReference type="RefSeq" id="WP_049745541.1">
    <property type="nucleotide sequence ID" value="NZ_CP012150.1"/>
</dbReference>
<dbReference type="InterPro" id="IPR036271">
    <property type="entry name" value="Tet_transcr_reg_TetR-rel_C_sf"/>
</dbReference>
<keyword evidence="1" id="KW-0805">Transcription regulation</keyword>
<dbReference type="PATRIC" id="fig|134601.6.peg.3255"/>
<dbReference type="AlphaFoldDB" id="A0A0K0X6N7"/>
<accession>A0A0K0X6N7</accession>
<dbReference type="GO" id="GO:0000976">
    <property type="term" value="F:transcription cis-regulatory region binding"/>
    <property type="evidence" value="ECO:0007669"/>
    <property type="project" value="TreeGrafter"/>
</dbReference>
<sequence>MSGHRSEPPELPRALAMLWAEREAGIRAGRGLSRERIVSAAIDLADAHGFAALSMARLAERLDCGTMSLYRHVANKDELLTFMLATAPGPPPAPDAALRALAGTGLGSREQVAAVMSVLHYVRGAAAIEVEAPEAEQITARDYALLLRRLVTAEAFPALAAVVEAGAFDRDDARFDDDATFLAGLHQLLDGIGTRIDA</sequence>
<dbReference type="PANTHER" id="PTHR30055:SF151">
    <property type="entry name" value="TRANSCRIPTIONAL REGULATORY PROTEIN"/>
    <property type="match status" value="1"/>
</dbReference>
<gene>
    <name evidence="6" type="ORF">AFA91_15670</name>
</gene>
<name>A0A0K0X6N7_MYCGD</name>
<evidence type="ECO:0000256" key="2">
    <source>
        <dbReference type="ARBA" id="ARBA00023125"/>
    </source>
</evidence>
<dbReference type="PROSITE" id="PS50977">
    <property type="entry name" value="HTH_TETR_2"/>
    <property type="match status" value="1"/>
</dbReference>
<dbReference type="STRING" id="134601.AFA91_15670"/>
<reference evidence="6 7" key="1">
    <citation type="submission" date="2015-07" db="EMBL/GenBank/DDBJ databases">
        <title>Complete genome sequence of Mycobacterium goodii X7B, a facultative thermophilic biodesulfurizing bacterium.</title>
        <authorList>
            <person name="Yu B."/>
            <person name="Li F."/>
            <person name="Xu P."/>
        </authorList>
    </citation>
    <scope>NUCLEOTIDE SEQUENCE [LARGE SCALE GENOMIC DNA]</scope>
    <source>
        <strain evidence="6 7">X7B</strain>
    </source>
</reference>
<dbReference type="Pfam" id="PF02909">
    <property type="entry name" value="TetR_C_1"/>
    <property type="match status" value="1"/>
</dbReference>
<feature type="domain" description="HTH tetR-type" evidence="5">
    <location>
        <begin position="31"/>
        <end position="91"/>
    </location>
</feature>
<dbReference type="Gene3D" id="1.10.357.10">
    <property type="entry name" value="Tetracycline Repressor, domain 2"/>
    <property type="match status" value="1"/>
</dbReference>
<keyword evidence="3" id="KW-0804">Transcription</keyword>
<dbReference type="InterPro" id="IPR001647">
    <property type="entry name" value="HTH_TetR"/>
</dbReference>
<dbReference type="OrthoDB" id="3614211at2"/>
<dbReference type="PANTHER" id="PTHR30055">
    <property type="entry name" value="HTH-TYPE TRANSCRIPTIONAL REGULATOR RUTR"/>
    <property type="match status" value="1"/>
</dbReference>
<evidence type="ECO:0000256" key="4">
    <source>
        <dbReference type="PROSITE-ProRule" id="PRU00335"/>
    </source>
</evidence>
<evidence type="ECO:0000259" key="5">
    <source>
        <dbReference type="PROSITE" id="PS50977"/>
    </source>
</evidence>
<organism evidence="6 7">
    <name type="scientific">Mycolicibacterium goodii</name>
    <name type="common">Mycobacterium goodii</name>
    <dbReference type="NCBI Taxonomy" id="134601"/>
    <lineage>
        <taxon>Bacteria</taxon>
        <taxon>Bacillati</taxon>
        <taxon>Actinomycetota</taxon>
        <taxon>Actinomycetes</taxon>
        <taxon>Mycobacteriales</taxon>
        <taxon>Mycobacteriaceae</taxon>
        <taxon>Mycolicibacterium</taxon>
    </lineage>
</organism>
<evidence type="ECO:0000313" key="6">
    <source>
        <dbReference type="EMBL" id="AKS33104.1"/>
    </source>
</evidence>
<protein>
    <recommendedName>
        <fullName evidence="5">HTH tetR-type domain-containing protein</fullName>
    </recommendedName>
</protein>
<dbReference type="GO" id="GO:0003700">
    <property type="term" value="F:DNA-binding transcription factor activity"/>
    <property type="evidence" value="ECO:0007669"/>
    <property type="project" value="TreeGrafter"/>
</dbReference>
<dbReference type="Gene3D" id="1.10.10.60">
    <property type="entry name" value="Homeodomain-like"/>
    <property type="match status" value="1"/>
</dbReference>
<dbReference type="InterPro" id="IPR009057">
    <property type="entry name" value="Homeodomain-like_sf"/>
</dbReference>
<evidence type="ECO:0000313" key="7">
    <source>
        <dbReference type="Proteomes" id="UP000062255"/>
    </source>
</evidence>
<dbReference type="InterPro" id="IPR004111">
    <property type="entry name" value="Repressor_TetR_C"/>
</dbReference>
<dbReference type="GO" id="GO:0045892">
    <property type="term" value="P:negative regulation of DNA-templated transcription"/>
    <property type="evidence" value="ECO:0007669"/>
    <property type="project" value="InterPro"/>
</dbReference>
<dbReference type="Proteomes" id="UP000062255">
    <property type="component" value="Chromosome"/>
</dbReference>
<dbReference type="Pfam" id="PF00440">
    <property type="entry name" value="TetR_N"/>
    <property type="match status" value="1"/>
</dbReference>
<dbReference type="EMBL" id="CP012150">
    <property type="protein sequence ID" value="AKS33104.1"/>
    <property type="molecule type" value="Genomic_DNA"/>
</dbReference>
<dbReference type="KEGG" id="mgo:AFA91_15670"/>
<keyword evidence="2 4" id="KW-0238">DNA-binding</keyword>
<proteinExistence type="predicted"/>